<dbReference type="Proteomes" id="UP000324285">
    <property type="component" value="Chromosome"/>
</dbReference>
<name>A0A856QW43_9GAMM</name>
<proteinExistence type="predicted"/>
<evidence type="ECO:0000313" key="3">
    <source>
        <dbReference type="Proteomes" id="UP000324285"/>
    </source>
</evidence>
<dbReference type="InterPro" id="IPR032710">
    <property type="entry name" value="NTF2-like_dom_sf"/>
</dbReference>
<dbReference type="RefSeq" id="WP_205423408.1">
    <property type="nucleotide sequence ID" value="NZ_CP038437.2"/>
</dbReference>
<dbReference type="EMBL" id="CP038437">
    <property type="protein sequence ID" value="QEM84171.2"/>
    <property type="molecule type" value="Genomic_DNA"/>
</dbReference>
<dbReference type="InterPro" id="IPR037401">
    <property type="entry name" value="SnoaL-like"/>
</dbReference>
<dbReference type="Gene3D" id="3.10.450.50">
    <property type="match status" value="1"/>
</dbReference>
<reference evidence="2" key="1">
    <citation type="submission" date="2021-02" db="EMBL/GenBank/DDBJ databases">
        <title>Strain Y2R2, a novel species of the genus Halomonas.</title>
        <authorList>
            <person name="Huang H."/>
        </authorList>
    </citation>
    <scope>NUCLEOTIDE SEQUENCE</scope>
    <source>
        <strain evidence="2">Y2R2</strain>
    </source>
</reference>
<dbReference type="PANTHER" id="PTHR41252:SF1">
    <property type="entry name" value="BLR2505 PROTEIN"/>
    <property type="match status" value="1"/>
</dbReference>
<sequence length="190" mass="21109">MNSRARSFLHKSRPLYRLALIYTVAWGMPLLTVTPALSQPSGQEVASPGAIERTETERNRDIVQRAFEAWANGENVFNDLLADDVIWTIHGSDPVAGTYNGKEDFLSRASAPLVSRLQTPIVPEVHALWAEGDVVIVRFDGSATTTSGAPYRNEFVWIFWMKDGVVTRAEAFLDLAAYREAVNSNEPREG</sequence>
<organism evidence="2 3">
    <name type="scientific">Halomonas binhaiensis</name>
    <dbReference type="NCBI Taxonomy" id="2562282"/>
    <lineage>
        <taxon>Bacteria</taxon>
        <taxon>Pseudomonadati</taxon>
        <taxon>Pseudomonadota</taxon>
        <taxon>Gammaproteobacteria</taxon>
        <taxon>Oceanospirillales</taxon>
        <taxon>Halomonadaceae</taxon>
        <taxon>Halomonas</taxon>
    </lineage>
</organism>
<dbReference type="PANTHER" id="PTHR41252">
    <property type="entry name" value="BLR2505 PROTEIN"/>
    <property type="match status" value="1"/>
</dbReference>
<feature type="domain" description="SnoaL-like" evidence="1">
    <location>
        <begin position="63"/>
        <end position="168"/>
    </location>
</feature>
<evidence type="ECO:0000259" key="1">
    <source>
        <dbReference type="Pfam" id="PF12680"/>
    </source>
</evidence>
<keyword evidence="3" id="KW-1185">Reference proteome</keyword>
<gene>
    <name evidence="2" type="ORF">E4T21_16745</name>
</gene>
<accession>A0A856QW43</accession>
<protein>
    <submittedName>
        <fullName evidence="2">Nuclear transport factor 2 family protein</fullName>
    </submittedName>
</protein>
<dbReference type="KEGG" id="hbh:E4T21_16745"/>
<dbReference type="SUPFAM" id="SSF54427">
    <property type="entry name" value="NTF2-like"/>
    <property type="match status" value="1"/>
</dbReference>
<evidence type="ECO:0000313" key="2">
    <source>
        <dbReference type="EMBL" id="QEM84171.2"/>
    </source>
</evidence>
<dbReference type="AlphaFoldDB" id="A0A856QW43"/>
<dbReference type="Pfam" id="PF12680">
    <property type="entry name" value="SnoaL_2"/>
    <property type="match status" value="1"/>
</dbReference>